<dbReference type="InterPro" id="IPR036898">
    <property type="entry name" value="RNA_pol_Rpb7-like_N_sf"/>
</dbReference>
<comment type="function">
    <text evidence="6">DNA-dependent RNA polymerase which catalyzes the transcription of DNA into RNA using the four ribonucleoside triphosphates as substrates.</text>
</comment>
<dbReference type="GO" id="GO:0003697">
    <property type="term" value="F:single-stranded DNA binding"/>
    <property type="evidence" value="ECO:0007669"/>
    <property type="project" value="TreeGrafter"/>
</dbReference>
<dbReference type="GO" id="GO:0006367">
    <property type="term" value="P:transcription initiation at RNA polymerase II promoter"/>
    <property type="evidence" value="ECO:0007669"/>
    <property type="project" value="TreeGrafter"/>
</dbReference>
<evidence type="ECO:0000256" key="1">
    <source>
        <dbReference type="ARBA" id="ARBA00004123"/>
    </source>
</evidence>
<dbReference type="SUPFAM" id="SSF50249">
    <property type="entry name" value="Nucleic acid-binding proteins"/>
    <property type="match status" value="1"/>
</dbReference>
<evidence type="ECO:0000259" key="7">
    <source>
        <dbReference type="PROSITE" id="PS50126"/>
    </source>
</evidence>
<dbReference type="PROSITE" id="PS50126">
    <property type="entry name" value="S1"/>
    <property type="match status" value="1"/>
</dbReference>
<dbReference type="Proteomes" id="UP000803884">
    <property type="component" value="Unassembled WGS sequence"/>
</dbReference>
<dbReference type="Gene3D" id="3.30.1490.120">
    <property type="entry name" value="RNA polymerase Rpb7-like, N-terminal domain"/>
    <property type="match status" value="1"/>
</dbReference>
<dbReference type="GO" id="GO:0000932">
    <property type="term" value="C:P-body"/>
    <property type="evidence" value="ECO:0007669"/>
    <property type="project" value="TreeGrafter"/>
</dbReference>
<keyword evidence="9" id="KW-1185">Reference proteome</keyword>
<evidence type="ECO:0000256" key="6">
    <source>
        <dbReference type="RuleBase" id="RU369086"/>
    </source>
</evidence>
<organism evidence="8 9">
    <name type="scientific">Cladosporium halotolerans</name>
    <dbReference type="NCBI Taxonomy" id="1052096"/>
    <lineage>
        <taxon>Eukaryota</taxon>
        <taxon>Fungi</taxon>
        <taxon>Dikarya</taxon>
        <taxon>Ascomycota</taxon>
        <taxon>Pezizomycotina</taxon>
        <taxon>Dothideomycetes</taxon>
        <taxon>Dothideomycetidae</taxon>
        <taxon>Cladosporiales</taxon>
        <taxon>Cladosporiaceae</taxon>
        <taxon>Cladosporium</taxon>
    </lineage>
</organism>
<keyword evidence="4 6" id="KW-0804">Transcription</keyword>
<dbReference type="Gene3D" id="2.40.50.140">
    <property type="entry name" value="Nucleic acid-binding proteins"/>
    <property type="match status" value="1"/>
</dbReference>
<keyword evidence="3 6" id="KW-0240">DNA-directed RNA polymerase</keyword>
<evidence type="ECO:0000256" key="3">
    <source>
        <dbReference type="ARBA" id="ARBA00022478"/>
    </source>
</evidence>
<dbReference type="GO" id="GO:0031369">
    <property type="term" value="F:translation initiation factor binding"/>
    <property type="evidence" value="ECO:0007669"/>
    <property type="project" value="TreeGrafter"/>
</dbReference>
<evidence type="ECO:0000256" key="4">
    <source>
        <dbReference type="ARBA" id="ARBA00023163"/>
    </source>
</evidence>
<gene>
    <name evidence="8" type="ORF">WHR41_07688</name>
</gene>
<dbReference type="GO" id="GO:0045948">
    <property type="term" value="P:positive regulation of translational initiation"/>
    <property type="evidence" value="ECO:0007669"/>
    <property type="project" value="TreeGrafter"/>
</dbReference>
<comment type="caution">
    <text evidence="8">The sequence shown here is derived from an EMBL/GenBank/DDBJ whole genome shotgun (WGS) entry which is preliminary data.</text>
</comment>
<comment type="similarity">
    <text evidence="2">Belongs to the eukaryotic RPB7/RPC8 RNA polymerase subunit family.</text>
</comment>
<dbReference type="InterPro" id="IPR045113">
    <property type="entry name" value="Rpb7-like"/>
</dbReference>
<dbReference type="GeneID" id="96009130"/>
<evidence type="ECO:0000256" key="5">
    <source>
        <dbReference type="ARBA" id="ARBA00023242"/>
    </source>
</evidence>
<dbReference type="FunFam" id="3.30.1490.120:FF:000001">
    <property type="entry name" value="DNA-directed RNA polymerase II subunit RPB7"/>
    <property type="match status" value="1"/>
</dbReference>
<keyword evidence="5 6" id="KW-0539">Nucleus</keyword>
<dbReference type="GO" id="GO:0003727">
    <property type="term" value="F:single-stranded RNA binding"/>
    <property type="evidence" value="ECO:0007669"/>
    <property type="project" value="TreeGrafter"/>
</dbReference>
<evidence type="ECO:0000313" key="8">
    <source>
        <dbReference type="EMBL" id="KAL1583512.1"/>
    </source>
</evidence>
<dbReference type="PANTHER" id="PTHR12709">
    <property type="entry name" value="DNA-DIRECTED RNA POLYMERASE II, III"/>
    <property type="match status" value="1"/>
</dbReference>
<dbReference type="GO" id="GO:0005665">
    <property type="term" value="C:RNA polymerase II, core complex"/>
    <property type="evidence" value="ECO:0007669"/>
    <property type="project" value="UniProtKB-ARBA"/>
</dbReference>
<evidence type="ECO:0000256" key="2">
    <source>
        <dbReference type="ARBA" id="ARBA00009307"/>
    </source>
</evidence>
<dbReference type="EMBL" id="JAAQHG020000034">
    <property type="protein sequence ID" value="KAL1583512.1"/>
    <property type="molecule type" value="Genomic_DNA"/>
</dbReference>
<dbReference type="AlphaFoldDB" id="A0AB34KER9"/>
<evidence type="ECO:0000313" key="9">
    <source>
        <dbReference type="Proteomes" id="UP000803884"/>
    </source>
</evidence>
<accession>A0AB34KER9</accession>
<name>A0AB34KER9_9PEZI</name>
<dbReference type="RefSeq" id="XP_069226619.1">
    <property type="nucleotide sequence ID" value="XM_069376292.1"/>
</dbReference>
<dbReference type="SUPFAM" id="SSF88798">
    <property type="entry name" value="N-terminal, heterodimerisation domain of RBP7 (RpoE)"/>
    <property type="match status" value="1"/>
</dbReference>
<sequence>MFFVHEMEERIPLHPSYFSSEAPDSIRELLYKRKEGTNTGTMMIVRIIGILEISEPKVAPGTGMALYTISYRAVVWQPFRGEVVDGEVSQVVNNGFFVDVGALSVFVSKAMIPSQLKFSMEGATPSFADNEGQIVEAGSQVRLRIKGIRSELNQMYAIGSIREDYLGPLMQ</sequence>
<dbReference type="InterPro" id="IPR003029">
    <property type="entry name" value="S1_domain"/>
</dbReference>
<feature type="domain" description="S1 motif" evidence="7">
    <location>
        <begin position="81"/>
        <end position="162"/>
    </location>
</feature>
<protein>
    <recommendedName>
        <fullName evidence="6">DNA-directed RNA polymerase subunit</fullName>
    </recommendedName>
</protein>
<dbReference type="InterPro" id="IPR012340">
    <property type="entry name" value="NA-bd_OB-fold"/>
</dbReference>
<dbReference type="GO" id="GO:0060213">
    <property type="term" value="P:positive regulation of nuclear-transcribed mRNA poly(A) tail shortening"/>
    <property type="evidence" value="ECO:0007669"/>
    <property type="project" value="TreeGrafter"/>
</dbReference>
<dbReference type="Pfam" id="PF00575">
    <property type="entry name" value="S1"/>
    <property type="match status" value="1"/>
</dbReference>
<dbReference type="FunFam" id="2.40.50.140:FF:000043">
    <property type="entry name" value="DNA-directed RNA polymerase II subunit RPB7"/>
    <property type="match status" value="1"/>
</dbReference>
<dbReference type="PANTHER" id="PTHR12709:SF4">
    <property type="entry name" value="DNA-DIRECTED RNA POLYMERASE II SUBUNIT RPB7"/>
    <property type="match status" value="1"/>
</dbReference>
<proteinExistence type="inferred from homology"/>
<reference evidence="8 9" key="1">
    <citation type="journal article" date="2020" name="Microbiol. Resour. Announc.">
        <title>Draft Genome Sequence of a Cladosporium Species Isolated from the Mesophotic Ascidian Didemnum maculosum.</title>
        <authorList>
            <person name="Gioti A."/>
            <person name="Siaperas R."/>
            <person name="Nikolaivits E."/>
            <person name="Le Goff G."/>
            <person name="Ouazzani J."/>
            <person name="Kotoulas G."/>
            <person name="Topakas E."/>
        </authorList>
    </citation>
    <scope>NUCLEOTIDE SEQUENCE [LARGE SCALE GENOMIC DNA]</scope>
    <source>
        <strain evidence="8 9">TM138-S3</strain>
    </source>
</reference>
<comment type="subcellular location">
    <subcellularLocation>
        <location evidence="1 6">Nucleus</location>
    </subcellularLocation>
</comment>